<evidence type="ECO:0000256" key="1">
    <source>
        <dbReference type="SAM" id="Phobius"/>
    </source>
</evidence>
<dbReference type="EMBL" id="CP065682">
    <property type="protein sequence ID" value="QPS34517.1"/>
    <property type="molecule type" value="Genomic_DNA"/>
</dbReference>
<evidence type="ECO:0000313" key="7">
    <source>
        <dbReference type="Proteomes" id="UP000594979"/>
    </source>
</evidence>
<feature type="transmembrane region" description="Helical" evidence="1">
    <location>
        <begin position="16"/>
        <end position="35"/>
    </location>
</feature>
<keyword evidence="1" id="KW-1133">Transmembrane helix</keyword>
<feature type="transmembrane region" description="Helical" evidence="1">
    <location>
        <begin position="209"/>
        <end position="228"/>
    </location>
</feature>
<dbReference type="AlphaFoldDB" id="A0A269Z8N6"/>
<accession>A0A269Z8N6</accession>
<dbReference type="Proteomes" id="UP000386281">
    <property type="component" value="Unassembled WGS sequence"/>
</dbReference>
<evidence type="ECO:0000313" key="6">
    <source>
        <dbReference type="Proteomes" id="UP000386281"/>
    </source>
</evidence>
<name>A0A269Z8N6_9MICO</name>
<feature type="transmembrane region" description="Helical" evidence="1">
    <location>
        <begin position="249"/>
        <end position="270"/>
    </location>
</feature>
<evidence type="ECO:0000313" key="2">
    <source>
        <dbReference type="EMBL" id="PAK94145.1"/>
    </source>
</evidence>
<dbReference type="EMBL" id="NCWY01000014">
    <property type="protein sequence ID" value="PAK94145.1"/>
    <property type="molecule type" value="Genomic_DNA"/>
</dbReference>
<reference evidence="4 6" key="2">
    <citation type="submission" date="2019-02" db="EMBL/GenBank/DDBJ databases">
        <authorList>
            <consortium name="Pathogen Informatics"/>
        </authorList>
    </citation>
    <scope>NUCLEOTIDE SEQUENCE [LARGE SCALE GENOMIC DNA]</scope>
    <source>
        <strain evidence="4 6">3012STDY7078520</strain>
    </source>
</reference>
<sequence>MDTSLERLPTSHRSRLILGASLAFVIGATIMILLHETSHAVMGALLGYHPQQLPFGVDYTPAPPPEPHVLTLLAGPVFSFVTGVIGVIVDRALTPFRDRPFWRLVWLWTIFTSIQEGLGYLQVTALMPAGDTAQAFTLLGLPPGAFIAATVIGWLGLPLTAWAFAAPIRELAASDRDRTAMAVWAWLLGTGVLLALMALYVVLSPIDDSGAVTAVLAGAAAIGVFAPVSMMFRPGAGAETAPQFRWPHLGGFVLLAVLVAVNLVLTRGWFWP</sequence>
<keyword evidence="1" id="KW-0812">Transmembrane</keyword>
<feature type="transmembrane region" description="Helical" evidence="1">
    <location>
        <begin position="101"/>
        <end position="123"/>
    </location>
</feature>
<protein>
    <submittedName>
        <fullName evidence="2">Uncharacterized protein</fullName>
    </submittedName>
</protein>
<gene>
    <name evidence="2" type="ORF">B8X04_14305</name>
    <name evidence="3" type="ORF">I6G59_04090</name>
    <name evidence="4" type="ORF">NCTC12391_00520</name>
</gene>
<evidence type="ECO:0000313" key="4">
    <source>
        <dbReference type="EMBL" id="VEW10979.1"/>
    </source>
</evidence>
<dbReference type="RefSeq" id="WP_095376627.1">
    <property type="nucleotide sequence ID" value="NZ_CAACXN010000010.1"/>
</dbReference>
<feature type="transmembrane region" description="Helical" evidence="1">
    <location>
        <begin position="69"/>
        <end position="89"/>
    </location>
</feature>
<evidence type="ECO:0000313" key="5">
    <source>
        <dbReference type="Proteomes" id="UP000216867"/>
    </source>
</evidence>
<proteinExistence type="predicted"/>
<organism evidence="2 5">
    <name type="scientific">Brevibacterium casei</name>
    <dbReference type="NCBI Taxonomy" id="33889"/>
    <lineage>
        <taxon>Bacteria</taxon>
        <taxon>Bacillati</taxon>
        <taxon>Actinomycetota</taxon>
        <taxon>Actinomycetes</taxon>
        <taxon>Micrococcales</taxon>
        <taxon>Brevibacteriaceae</taxon>
        <taxon>Brevibacterium</taxon>
    </lineage>
</organism>
<reference evidence="2 5" key="1">
    <citation type="submission" date="2017-04" db="EMBL/GenBank/DDBJ databases">
        <title>Kefir bacterial isolates.</title>
        <authorList>
            <person name="Kim Y."/>
            <person name="Blasche S."/>
            <person name="Patil K.R."/>
        </authorList>
    </citation>
    <scope>NUCLEOTIDE SEQUENCE [LARGE SCALE GENOMIC DNA]</scope>
    <source>
        <strain evidence="2 5">OG2</strain>
    </source>
</reference>
<dbReference type="EMBL" id="CAACXN010000010">
    <property type="protein sequence ID" value="VEW10979.1"/>
    <property type="molecule type" value="Genomic_DNA"/>
</dbReference>
<dbReference type="Proteomes" id="UP000594979">
    <property type="component" value="Chromosome"/>
</dbReference>
<keyword evidence="1" id="KW-0472">Membrane</keyword>
<feature type="transmembrane region" description="Helical" evidence="1">
    <location>
        <begin position="180"/>
        <end position="203"/>
    </location>
</feature>
<dbReference type="KEGG" id="bcau:I6G59_04090"/>
<dbReference type="Proteomes" id="UP000216867">
    <property type="component" value="Unassembled WGS sequence"/>
</dbReference>
<reference evidence="3 7" key="3">
    <citation type="submission" date="2020-12" db="EMBL/GenBank/DDBJ databases">
        <title>FDA dAtabase for Regulatory Grade micrObial Sequences (FDA-ARGOS): Supporting development and validation of Infectious Disease Dx tests.</title>
        <authorList>
            <person name="Sproer C."/>
            <person name="Gronow S."/>
            <person name="Severitt S."/>
            <person name="Schroder I."/>
            <person name="Tallon L."/>
            <person name="Sadzewicz L."/>
            <person name="Zhao X."/>
            <person name="Boylan J."/>
            <person name="Ott S."/>
            <person name="Bowen H."/>
            <person name="Vavikolanu K."/>
            <person name="Mehta A."/>
            <person name="Aluvathingal J."/>
            <person name="Nadendla S."/>
            <person name="Lowell S."/>
            <person name="Myers T."/>
            <person name="Yan Y."/>
            <person name="Sichtig H."/>
        </authorList>
    </citation>
    <scope>NUCLEOTIDE SEQUENCE [LARGE SCALE GENOMIC DNA]</scope>
    <source>
        <strain evidence="3 7">FDAARGOS_902</strain>
    </source>
</reference>
<evidence type="ECO:0000313" key="3">
    <source>
        <dbReference type="EMBL" id="QPS34517.1"/>
    </source>
</evidence>
<feature type="transmembrane region" description="Helical" evidence="1">
    <location>
        <begin position="143"/>
        <end position="168"/>
    </location>
</feature>